<organism evidence="2 3">
    <name type="scientific">Candidatus Egerieicola faecale</name>
    <dbReference type="NCBI Taxonomy" id="2840774"/>
    <lineage>
        <taxon>Bacteria</taxon>
        <taxon>Bacillati</taxon>
        <taxon>Bacillota</taxon>
        <taxon>Clostridia</taxon>
        <taxon>Eubacteriales</taxon>
        <taxon>Oscillospiraceae</taxon>
        <taxon>Oscillospiraceae incertae sedis</taxon>
        <taxon>Candidatus Egerieicola</taxon>
    </lineage>
</organism>
<name>A0A9D1LK05_9FIRM</name>
<dbReference type="PANTHER" id="PTHR43265">
    <property type="entry name" value="ESTERASE ESTD"/>
    <property type="match status" value="1"/>
</dbReference>
<dbReference type="GO" id="GO:0052689">
    <property type="term" value="F:carboxylic ester hydrolase activity"/>
    <property type="evidence" value="ECO:0007669"/>
    <property type="project" value="TreeGrafter"/>
</dbReference>
<dbReference type="Gene3D" id="3.40.50.1820">
    <property type="entry name" value="alpha/beta hydrolase"/>
    <property type="match status" value="1"/>
</dbReference>
<evidence type="ECO:0000259" key="1">
    <source>
        <dbReference type="Pfam" id="PF12146"/>
    </source>
</evidence>
<reference evidence="2" key="2">
    <citation type="journal article" date="2021" name="PeerJ">
        <title>Extensive microbial diversity within the chicken gut microbiome revealed by metagenomics and culture.</title>
        <authorList>
            <person name="Gilroy R."/>
            <person name="Ravi A."/>
            <person name="Getino M."/>
            <person name="Pursley I."/>
            <person name="Horton D.L."/>
            <person name="Alikhan N.F."/>
            <person name="Baker D."/>
            <person name="Gharbi K."/>
            <person name="Hall N."/>
            <person name="Watson M."/>
            <person name="Adriaenssens E.M."/>
            <person name="Foster-Nyarko E."/>
            <person name="Jarju S."/>
            <person name="Secka A."/>
            <person name="Antonio M."/>
            <person name="Oren A."/>
            <person name="Chaudhuri R.R."/>
            <person name="La Ragione R."/>
            <person name="Hildebrand F."/>
            <person name="Pallen M.J."/>
        </authorList>
    </citation>
    <scope>NUCLEOTIDE SEQUENCE</scope>
    <source>
        <strain evidence="2">4509</strain>
    </source>
</reference>
<dbReference type="EMBL" id="DVMX01000145">
    <property type="protein sequence ID" value="HIU42415.1"/>
    <property type="molecule type" value="Genomic_DNA"/>
</dbReference>
<feature type="domain" description="Serine aminopeptidase S33" evidence="1">
    <location>
        <begin position="28"/>
        <end position="144"/>
    </location>
</feature>
<reference evidence="2" key="1">
    <citation type="submission" date="2020-10" db="EMBL/GenBank/DDBJ databases">
        <authorList>
            <person name="Gilroy R."/>
        </authorList>
    </citation>
    <scope>NUCLEOTIDE SEQUENCE</scope>
    <source>
        <strain evidence="2">4509</strain>
    </source>
</reference>
<evidence type="ECO:0000313" key="3">
    <source>
        <dbReference type="Proteomes" id="UP000824082"/>
    </source>
</evidence>
<dbReference type="InterPro" id="IPR053145">
    <property type="entry name" value="AB_hydrolase_Est10"/>
</dbReference>
<sequence length="258" mass="28538">MASTREISIRRDGLTLRGRIDCPHALPAPAVILFHGFAGDIGDRPGEIYQRITEMLVEAGQIVVRFDFNGHGKSDGDFSQMDPFNELEDAFGVLDYVRSLEFVTTISILGHSQGGVIGGMLAGYCPDFIHKLCLLAPAATLKTDAQTGRCMAAHYNPACIPDSVNVDGFHVVGGKYFRIAQSLPIYEVTARFDRPVLDVHGIHDRIVDVSASKRYAKELKHCRLVLLEDLDHGLCGADQFRMLEEILTFFREKDAGEE</sequence>
<dbReference type="InterPro" id="IPR029058">
    <property type="entry name" value="AB_hydrolase_fold"/>
</dbReference>
<comment type="caution">
    <text evidence="2">The sequence shown here is derived from an EMBL/GenBank/DDBJ whole genome shotgun (WGS) entry which is preliminary data.</text>
</comment>
<protein>
    <submittedName>
        <fullName evidence="2">Alpha/beta fold hydrolase</fullName>
    </submittedName>
</protein>
<dbReference type="AlphaFoldDB" id="A0A9D1LK05"/>
<gene>
    <name evidence="2" type="ORF">IAD19_07670</name>
</gene>
<dbReference type="SUPFAM" id="SSF53474">
    <property type="entry name" value="alpha/beta-Hydrolases"/>
    <property type="match status" value="1"/>
</dbReference>
<keyword evidence="2" id="KW-0378">Hydrolase</keyword>
<dbReference type="InterPro" id="IPR022742">
    <property type="entry name" value="Hydrolase_4"/>
</dbReference>
<proteinExistence type="predicted"/>
<dbReference type="Proteomes" id="UP000824082">
    <property type="component" value="Unassembled WGS sequence"/>
</dbReference>
<accession>A0A9D1LK05</accession>
<dbReference type="PANTHER" id="PTHR43265:SF1">
    <property type="entry name" value="ESTERASE ESTD"/>
    <property type="match status" value="1"/>
</dbReference>
<dbReference type="Pfam" id="PF12146">
    <property type="entry name" value="Hydrolase_4"/>
    <property type="match status" value="1"/>
</dbReference>
<evidence type="ECO:0000313" key="2">
    <source>
        <dbReference type="EMBL" id="HIU42415.1"/>
    </source>
</evidence>